<comment type="caution">
    <text evidence="1">The sequence shown here is derived from an EMBL/GenBank/DDBJ whole genome shotgun (WGS) entry which is preliminary data.</text>
</comment>
<dbReference type="PROSITE" id="PS01125">
    <property type="entry name" value="ROK"/>
    <property type="match status" value="1"/>
</dbReference>
<gene>
    <name evidence="1" type="ORF">FHP08_02865</name>
</gene>
<dbReference type="CDD" id="cd24066">
    <property type="entry name" value="ASKHA_NBD_ROK_EcFRK-like"/>
    <property type="match status" value="1"/>
</dbReference>
<dbReference type="InterPro" id="IPR049874">
    <property type="entry name" value="ROK_cs"/>
</dbReference>
<evidence type="ECO:0000313" key="1">
    <source>
        <dbReference type="EMBL" id="TXL68639.1"/>
    </source>
</evidence>
<protein>
    <submittedName>
        <fullName evidence="1">ROK family protein</fullName>
    </submittedName>
</protein>
<organism evidence="1 2">
    <name type="scientific">Zeimonas arvi</name>
    <dbReference type="NCBI Taxonomy" id="2498847"/>
    <lineage>
        <taxon>Bacteria</taxon>
        <taxon>Pseudomonadati</taxon>
        <taxon>Pseudomonadota</taxon>
        <taxon>Betaproteobacteria</taxon>
        <taxon>Burkholderiales</taxon>
        <taxon>Burkholderiaceae</taxon>
        <taxon>Zeimonas</taxon>
    </lineage>
</organism>
<dbReference type="PANTHER" id="PTHR18964:SF174">
    <property type="entry name" value="D-ALLOSE KINASE-RELATED"/>
    <property type="match status" value="1"/>
</dbReference>
<dbReference type="Gene3D" id="3.30.420.40">
    <property type="match status" value="2"/>
</dbReference>
<accession>A0A5C8P5F2</accession>
<sequence>MRIGIDLGGTKTEVVALDEAGGEAFRHRIPSPRGDYGATLAAIASLVGRAEARCGPASSIGIGIPGSLSPHTGLVRNANSTWLNGRPLGADLARALGRPVAIANDANCFALSEATDGAAAGMGVVFGVILGTGVGGGIVVRGHLLEGANGIAGEWGHNPLPGPFAEGELPGPRCWCGRRGCIETWLSGPALAADHAWVAGHERTADRERGAVTSPPDRDASAVVAAMRFGDRMAAESLERYFGRLARALAGVINLLDPDAIVLGGGLSRVDELYAEVPRRLPRLVFADRARTPLLRARHGDSSGVRGAARLVASQA</sequence>
<name>A0A5C8P5F2_9BURK</name>
<dbReference type="GO" id="GO:0004396">
    <property type="term" value="F:hexokinase activity"/>
    <property type="evidence" value="ECO:0007669"/>
    <property type="project" value="TreeGrafter"/>
</dbReference>
<dbReference type="Pfam" id="PF00480">
    <property type="entry name" value="ROK"/>
    <property type="match status" value="1"/>
</dbReference>
<dbReference type="SUPFAM" id="SSF53067">
    <property type="entry name" value="Actin-like ATPase domain"/>
    <property type="match status" value="1"/>
</dbReference>
<dbReference type="PANTHER" id="PTHR18964">
    <property type="entry name" value="ROK (REPRESSOR, ORF, KINASE) FAMILY"/>
    <property type="match status" value="1"/>
</dbReference>
<dbReference type="RefSeq" id="WP_147702779.1">
    <property type="nucleotide sequence ID" value="NZ_VDUY01000001.1"/>
</dbReference>
<dbReference type="InterPro" id="IPR043129">
    <property type="entry name" value="ATPase_NBD"/>
</dbReference>
<proteinExistence type="predicted"/>
<dbReference type="Proteomes" id="UP000321548">
    <property type="component" value="Unassembled WGS sequence"/>
</dbReference>
<evidence type="ECO:0000313" key="2">
    <source>
        <dbReference type="Proteomes" id="UP000321548"/>
    </source>
</evidence>
<dbReference type="AlphaFoldDB" id="A0A5C8P5F2"/>
<dbReference type="InterPro" id="IPR000600">
    <property type="entry name" value="ROK"/>
</dbReference>
<keyword evidence="2" id="KW-1185">Reference proteome</keyword>
<dbReference type="EMBL" id="VDUY01000001">
    <property type="protein sequence ID" value="TXL68639.1"/>
    <property type="molecule type" value="Genomic_DNA"/>
</dbReference>
<reference evidence="1 2" key="1">
    <citation type="submission" date="2019-06" db="EMBL/GenBank/DDBJ databases">
        <title>Quisquiliibacterium sp. nov., isolated from a maize field.</title>
        <authorList>
            <person name="Lin S.-Y."/>
            <person name="Tsai C.-F."/>
            <person name="Young C.-C."/>
        </authorList>
    </citation>
    <scope>NUCLEOTIDE SEQUENCE [LARGE SCALE GENOMIC DNA]</scope>
    <source>
        <strain evidence="1 2">CC-CFT501</strain>
    </source>
</reference>
<dbReference type="OrthoDB" id="9810372at2"/>